<protein>
    <submittedName>
        <fullName evidence="1">Uncharacterized protein</fullName>
    </submittedName>
</protein>
<accession>A0ABV0YWL3</accession>
<organism evidence="1 2">
    <name type="scientific">Ameca splendens</name>
    <dbReference type="NCBI Taxonomy" id="208324"/>
    <lineage>
        <taxon>Eukaryota</taxon>
        <taxon>Metazoa</taxon>
        <taxon>Chordata</taxon>
        <taxon>Craniata</taxon>
        <taxon>Vertebrata</taxon>
        <taxon>Euteleostomi</taxon>
        <taxon>Actinopterygii</taxon>
        <taxon>Neopterygii</taxon>
        <taxon>Teleostei</taxon>
        <taxon>Neoteleostei</taxon>
        <taxon>Acanthomorphata</taxon>
        <taxon>Ovalentaria</taxon>
        <taxon>Atherinomorphae</taxon>
        <taxon>Cyprinodontiformes</taxon>
        <taxon>Goodeidae</taxon>
        <taxon>Ameca</taxon>
    </lineage>
</organism>
<reference evidence="1 2" key="1">
    <citation type="submission" date="2021-06" db="EMBL/GenBank/DDBJ databases">
        <authorList>
            <person name="Palmer J.M."/>
        </authorList>
    </citation>
    <scope>NUCLEOTIDE SEQUENCE [LARGE SCALE GENOMIC DNA]</scope>
    <source>
        <strain evidence="1 2">AS_MEX2019</strain>
        <tissue evidence="1">Muscle</tissue>
    </source>
</reference>
<gene>
    <name evidence="1" type="ORF">AMECASPLE_003190</name>
</gene>
<dbReference type="EMBL" id="JAHRIP010047148">
    <property type="protein sequence ID" value="MEQ2298240.1"/>
    <property type="molecule type" value="Genomic_DNA"/>
</dbReference>
<comment type="caution">
    <text evidence="1">The sequence shown here is derived from an EMBL/GenBank/DDBJ whole genome shotgun (WGS) entry which is preliminary data.</text>
</comment>
<dbReference type="Proteomes" id="UP001469553">
    <property type="component" value="Unassembled WGS sequence"/>
</dbReference>
<keyword evidence="2" id="KW-1185">Reference proteome</keyword>
<sequence length="102" mass="11725">MMWERQDEFVRWILSSSVACSQSTAVYFVTVGLRQCPDFAVRHMRKHCFSESDTLLSYPSLGPVCEVELSNLLVAVKMCCMVKTSSQLTLLTFMTFIFIIHF</sequence>
<evidence type="ECO:0000313" key="1">
    <source>
        <dbReference type="EMBL" id="MEQ2298240.1"/>
    </source>
</evidence>
<proteinExistence type="predicted"/>
<name>A0ABV0YWL3_9TELE</name>
<evidence type="ECO:0000313" key="2">
    <source>
        <dbReference type="Proteomes" id="UP001469553"/>
    </source>
</evidence>